<dbReference type="WBParaSite" id="BTMF_0001356001-mRNA-1">
    <property type="protein sequence ID" value="BTMF_0001356001-mRNA-1"/>
    <property type="gene ID" value="BTMF_0001356001"/>
</dbReference>
<evidence type="ECO:0000313" key="1">
    <source>
        <dbReference type="WBParaSite" id="BTMF_0001356001-mRNA-1"/>
    </source>
</evidence>
<protein>
    <submittedName>
        <fullName evidence="1">NAD(+) kinase</fullName>
    </submittedName>
</protein>
<name>A0A0R3R0M3_9BILA</name>
<sequence>LFLSSSQSPRFIGSFDLIITGKSVFLRDGGKDIVTSKQVLSLSQSSPRYVDAIV</sequence>
<dbReference type="AlphaFoldDB" id="A0A0R3R0M3"/>
<accession>A0A0R3R0M3</accession>
<organism evidence="1">
    <name type="scientific">Brugia timori</name>
    <dbReference type="NCBI Taxonomy" id="42155"/>
    <lineage>
        <taxon>Eukaryota</taxon>
        <taxon>Metazoa</taxon>
        <taxon>Ecdysozoa</taxon>
        <taxon>Nematoda</taxon>
        <taxon>Chromadorea</taxon>
        <taxon>Rhabditida</taxon>
        <taxon>Spirurina</taxon>
        <taxon>Spiruromorpha</taxon>
        <taxon>Filarioidea</taxon>
        <taxon>Onchocercidae</taxon>
        <taxon>Brugia</taxon>
    </lineage>
</organism>
<proteinExistence type="predicted"/>
<reference evidence="1" key="1">
    <citation type="submission" date="2017-02" db="UniProtKB">
        <authorList>
            <consortium name="WormBaseParasite"/>
        </authorList>
    </citation>
    <scope>IDENTIFICATION</scope>
</reference>